<comment type="similarity">
    <text evidence="5">Belongs to the creatininase superfamily.</text>
</comment>
<evidence type="ECO:0000313" key="7">
    <source>
        <dbReference type="Proteomes" id="UP000008229"/>
    </source>
</evidence>
<sequence>MDYDLLTSAEVTEVLSRRPVALLPIGAVENHGDHLPLSTDNLLADGVAHQVAARVPDSVVLPLVSYGQVWSTSAYAGTISLSLETMTSTLVEIGASLFEQGVPILAFVNGHMGNLDAMKLAARDLHDELGMKVLALTYPGIGEISREVLEEERLHPSYFHACELETSYMLRIAPGAVKMEHAKANRPQLPIDIDVSPTPWDSFSPDSPVLGDPTLATAAKGKAIIDVAVAKIVELIEHARRSQ</sequence>
<name>D3FBX9_CONWI</name>
<dbReference type="KEGG" id="cwo:Cwoe_2975"/>
<dbReference type="OrthoDB" id="9801445at2"/>
<dbReference type="EMBL" id="CP001854">
    <property type="protein sequence ID" value="ADB51394.1"/>
    <property type="molecule type" value="Genomic_DNA"/>
</dbReference>
<dbReference type="Proteomes" id="UP000008229">
    <property type="component" value="Chromosome"/>
</dbReference>
<dbReference type="RefSeq" id="WP_012934445.1">
    <property type="nucleotide sequence ID" value="NC_013739.1"/>
</dbReference>
<evidence type="ECO:0000256" key="5">
    <source>
        <dbReference type="ARBA" id="ARBA00024029"/>
    </source>
</evidence>
<accession>D3FBX9</accession>
<reference evidence="7" key="2">
    <citation type="submission" date="2010-01" db="EMBL/GenBank/DDBJ databases">
        <title>The complete genome of Conexibacter woesei DSM 14684.</title>
        <authorList>
            <consortium name="US DOE Joint Genome Institute (JGI-PGF)"/>
            <person name="Lucas S."/>
            <person name="Copeland A."/>
            <person name="Lapidus A."/>
            <person name="Glavina del Rio T."/>
            <person name="Dalin E."/>
            <person name="Tice H."/>
            <person name="Bruce D."/>
            <person name="Goodwin L."/>
            <person name="Pitluck S."/>
            <person name="Kyrpides N."/>
            <person name="Mavromatis K."/>
            <person name="Ivanova N."/>
            <person name="Mikhailova N."/>
            <person name="Chertkov O."/>
            <person name="Brettin T."/>
            <person name="Detter J.C."/>
            <person name="Han C."/>
            <person name="Larimer F."/>
            <person name="Land M."/>
            <person name="Hauser L."/>
            <person name="Markowitz V."/>
            <person name="Cheng J.-F."/>
            <person name="Hugenholtz P."/>
            <person name="Woyke T."/>
            <person name="Wu D."/>
            <person name="Pukall R."/>
            <person name="Steenblock K."/>
            <person name="Schneider S."/>
            <person name="Klenk H.-P."/>
            <person name="Eisen J.A."/>
        </authorList>
    </citation>
    <scope>NUCLEOTIDE SEQUENCE [LARGE SCALE GENOMIC DNA]</scope>
    <source>
        <strain evidence="7">DSM 14684 / CIP 108061 / JCM 11494 / NBRC 100937 / ID131577</strain>
    </source>
</reference>
<dbReference type="Pfam" id="PF02633">
    <property type="entry name" value="Creatininase"/>
    <property type="match status" value="1"/>
</dbReference>
<proteinExistence type="inferred from homology"/>
<dbReference type="STRING" id="469383.Cwoe_2975"/>
<dbReference type="PANTHER" id="PTHR35005:SF1">
    <property type="entry name" value="2-AMINO-5-FORMYLAMINO-6-RIBOSYLAMINOPYRIMIDIN-4(3H)-ONE 5'-MONOPHOSPHATE DEFORMYLASE"/>
    <property type="match status" value="1"/>
</dbReference>
<organism evidence="6 7">
    <name type="scientific">Conexibacter woesei (strain DSM 14684 / CCUG 47730 / CIP 108061 / JCM 11494 / NBRC 100937 / ID131577)</name>
    <dbReference type="NCBI Taxonomy" id="469383"/>
    <lineage>
        <taxon>Bacteria</taxon>
        <taxon>Bacillati</taxon>
        <taxon>Actinomycetota</taxon>
        <taxon>Thermoleophilia</taxon>
        <taxon>Solirubrobacterales</taxon>
        <taxon>Conexibacteraceae</taxon>
        <taxon>Conexibacter</taxon>
    </lineage>
</organism>
<evidence type="ECO:0000256" key="1">
    <source>
        <dbReference type="ARBA" id="ARBA00001947"/>
    </source>
</evidence>
<dbReference type="InterPro" id="IPR003785">
    <property type="entry name" value="Creatininase/forma_Hydrolase"/>
</dbReference>
<reference evidence="6 7" key="1">
    <citation type="journal article" date="2010" name="Stand. Genomic Sci.">
        <title>Complete genome sequence of Conexibacter woesei type strain (ID131577).</title>
        <authorList>
            <person name="Pukall R."/>
            <person name="Lapidus A."/>
            <person name="Glavina Del Rio T."/>
            <person name="Copeland A."/>
            <person name="Tice H."/>
            <person name="Cheng J.-F."/>
            <person name="Lucas S."/>
            <person name="Chen F."/>
            <person name="Nolan M."/>
            <person name="Bruce D."/>
            <person name="Goodwin L."/>
            <person name="Pitluck S."/>
            <person name="Mavromatis K."/>
            <person name="Ivanova N."/>
            <person name="Ovchinnikova G."/>
            <person name="Pati A."/>
            <person name="Chen A."/>
            <person name="Palaniappan K."/>
            <person name="Land M."/>
            <person name="Hauser L."/>
            <person name="Chang Y.-J."/>
            <person name="Jeffries C.D."/>
            <person name="Chain P."/>
            <person name="Meincke L."/>
            <person name="Sims D."/>
            <person name="Brettin T."/>
            <person name="Detter J.C."/>
            <person name="Rohde M."/>
            <person name="Goeker M."/>
            <person name="Bristow J."/>
            <person name="Eisen J.A."/>
            <person name="Markowitz V."/>
            <person name="Kyrpides N.C."/>
            <person name="Klenk H.-P."/>
            <person name="Hugenholtz P."/>
        </authorList>
    </citation>
    <scope>NUCLEOTIDE SEQUENCE [LARGE SCALE GENOMIC DNA]</scope>
    <source>
        <strain evidence="7">DSM 14684 / CIP 108061 / JCM 11494 / NBRC 100937 / ID131577</strain>
    </source>
</reference>
<dbReference type="HOGENOM" id="CLU_055029_3_1_11"/>
<dbReference type="Gene3D" id="3.40.50.10310">
    <property type="entry name" value="Creatininase"/>
    <property type="match status" value="1"/>
</dbReference>
<dbReference type="GO" id="GO:0046872">
    <property type="term" value="F:metal ion binding"/>
    <property type="evidence" value="ECO:0007669"/>
    <property type="project" value="UniProtKB-KW"/>
</dbReference>
<keyword evidence="7" id="KW-1185">Reference proteome</keyword>
<dbReference type="eggNOG" id="COG1402">
    <property type="taxonomic scope" value="Bacteria"/>
</dbReference>
<evidence type="ECO:0000256" key="2">
    <source>
        <dbReference type="ARBA" id="ARBA00022723"/>
    </source>
</evidence>
<evidence type="ECO:0000256" key="3">
    <source>
        <dbReference type="ARBA" id="ARBA00022801"/>
    </source>
</evidence>
<dbReference type="PANTHER" id="PTHR35005">
    <property type="entry name" value="3-DEHYDRO-SCYLLO-INOSOSE HYDROLASE"/>
    <property type="match status" value="1"/>
</dbReference>
<comment type="cofactor">
    <cofactor evidence="1">
        <name>Zn(2+)</name>
        <dbReference type="ChEBI" id="CHEBI:29105"/>
    </cofactor>
</comment>
<gene>
    <name evidence="6" type="ordered locus">Cwoe_2975</name>
</gene>
<dbReference type="AlphaFoldDB" id="D3FBX9"/>
<evidence type="ECO:0000256" key="4">
    <source>
        <dbReference type="ARBA" id="ARBA00022833"/>
    </source>
</evidence>
<protein>
    <submittedName>
        <fullName evidence="6">Creatininase</fullName>
    </submittedName>
</protein>
<dbReference type="InterPro" id="IPR024087">
    <property type="entry name" value="Creatininase-like_sf"/>
</dbReference>
<dbReference type="SUPFAM" id="SSF102215">
    <property type="entry name" value="Creatininase"/>
    <property type="match status" value="1"/>
</dbReference>
<dbReference type="GO" id="GO:0016811">
    <property type="term" value="F:hydrolase activity, acting on carbon-nitrogen (but not peptide) bonds, in linear amides"/>
    <property type="evidence" value="ECO:0007669"/>
    <property type="project" value="TreeGrafter"/>
</dbReference>
<evidence type="ECO:0000313" key="6">
    <source>
        <dbReference type="EMBL" id="ADB51394.1"/>
    </source>
</evidence>
<dbReference type="GO" id="GO:0009231">
    <property type="term" value="P:riboflavin biosynthetic process"/>
    <property type="evidence" value="ECO:0007669"/>
    <property type="project" value="TreeGrafter"/>
</dbReference>
<keyword evidence="3" id="KW-0378">Hydrolase</keyword>
<keyword evidence="4" id="KW-0862">Zinc</keyword>
<keyword evidence="2" id="KW-0479">Metal-binding</keyword>